<dbReference type="AlphaFoldDB" id="A0A6G8ATA1"/>
<dbReference type="InterPro" id="IPR002734">
    <property type="entry name" value="RibDG_C"/>
</dbReference>
<dbReference type="RefSeq" id="WP_166034347.1">
    <property type="nucleotide sequence ID" value="NZ_CP049887.1"/>
</dbReference>
<proteinExistence type="predicted"/>
<accession>A0A6G8ATA1</accession>
<evidence type="ECO:0000313" key="3">
    <source>
        <dbReference type="Proteomes" id="UP000501747"/>
    </source>
</evidence>
<dbReference type="EMBL" id="CP049887">
    <property type="protein sequence ID" value="QIL48199.1"/>
    <property type="molecule type" value="Genomic_DNA"/>
</dbReference>
<dbReference type="InterPro" id="IPR050765">
    <property type="entry name" value="Riboflavin_Biosynth_HTPR"/>
</dbReference>
<dbReference type="KEGG" id="vhy:G7082_06695"/>
<organism evidence="2 3">
    <name type="scientific">Vagococcus hydrophili</name>
    <dbReference type="NCBI Taxonomy" id="2714947"/>
    <lineage>
        <taxon>Bacteria</taxon>
        <taxon>Bacillati</taxon>
        <taxon>Bacillota</taxon>
        <taxon>Bacilli</taxon>
        <taxon>Lactobacillales</taxon>
        <taxon>Enterococcaceae</taxon>
        <taxon>Vagococcus</taxon>
    </lineage>
</organism>
<sequence length="178" mass="19745">MTNRKIILYIATSLDGYIADNKGGIDWLSTNVDNSETDTSYEDFYQHVDTVILGRTTYDQVTQVLSPDHYPYSDSTSYILTSRSGEANEKLIFTDQSVVDIVNNLKETDGGDVFVVGGASIVQPLMDANLIDEYQLATIPVILGEGVPLFKPVKEPLGLRVKDVKVINNIVYRTYVKG</sequence>
<dbReference type="SUPFAM" id="SSF53597">
    <property type="entry name" value="Dihydrofolate reductase-like"/>
    <property type="match status" value="1"/>
</dbReference>
<dbReference type="PANTHER" id="PTHR38011">
    <property type="entry name" value="DIHYDROFOLATE REDUCTASE FAMILY PROTEIN (AFU_ORTHOLOGUE AFUA_8G06820)"/>
    <property type="match status" value="1"/>
</dbReference>
<keyword evidence="3" id="KW-1185">Reference proteome</keyword>
<name>A0A6G8ATA1_9ENTE</name>
<dbReference type="GO" id="GO:0008703">
    <property type="term" value="F:5-amino-6-(5-phosphoribosylamino)uracil reductase activity"/>
    <property type="evidence" value="ECO:0007669"/>
    <property type="project" value="InterPro"/>
</dbReference>
<feature type="domain" description="Bacterial bifunctional deaminase-reductase C-terminal" evidence="1">
    <location>
        <begin position="4"/>
        <end position="167"/>
    </location>
</feature>
<dbReference type="Pfam" id="PF01872">
    <property type="entry name" value="RibD_C"/>
    <property type="match status" value="1"/>
</dbReference>
<evidence type="ECO:0000259" key="1">
    <source>
        <dbReference type="Pfam" id="PF01872"/>
    </source>
</evidence>
<dbReference type="Gene3D" id="3.40.430.10">
    <property type="entry name" value="Dihydrofolate Reductase, subunit A"/>
    <property type="match status" value="1"/>
</dbReference>
<dbReference type="PANTHER" id="PTHR38011:SF11">
    <property type="entry name" value="2,5-DIAMINO-6-RIBOSYLAMINO-4(3H)-PYRIMIDINONE 5'-PHOSPHATE REDUCTASE"/>
    <property type="match status" value="1"/>
</dbReference>
<evidence type="ECO:0000313" key="2">
    <source>
        <dbReference type="EMBL" id="QIL48199.1"/>
    </source>
</evidence>
<gene>
    <name evidence="2" type="ORF">G7082_06695</name>
</gene>
<dbReference type="Proteomes" id="UP000501747">
    <property type="component" value="Chromosome"/>
</dbReference>
<dbReference type="InterPro" id="IPR024072">
    <property type="entry name" value="DHFR-like_dom_sf"/>
</dbReference>
<dbReference type="GO" id="GO:0009231">
    <property type="term" value="P:riboflavin biosynthetic process"/>
    <property type="evidence" value="ECO:0007669"/>
    <property type="project" value="InterPro"/>
</dbReference>
<reference evidence="2 3" key="1">
    <citation type="submission" date="2020-03" db="EMBL/GenBank/DDBJ databases">
        <title>Vagococcus sp. nov., isolated from beetles.</title>
        <authorList>
            <person name="Hyun D.-W."/>
            <person name="Bae J.-W."/>
        </authorList>
    </citation>
    <scope>NUCLEOTIDE SEQUENCE [LARGE SCALE GENOMIC DNA]</scope>
    <source>
        <strain evidence="2 3">HDW17B</strain>
    </source>
</reference>
<protein>
    <submittedName>
        <fullName evidence="2">Dihydrofolate reductase</fullName>
    </submittedName>
</protein>